<evidence type="ECO:0000313" key="13">
    <source>
        <dbReference type="EMBL" id="CUU05870.1"/>
    </source>
</evidence>
<dbReference type="InterPro" id="IPR000440">
    <property type="entry name" value="NADH_UbQ/plastoQ_OxRdtase_su3"/>
</dbReference>
<gene>
    <name evidence="11" type="primary">nuoA</name>
    <name evidence="13" type="ORF">JGI1_01352</name>
</gene>
<dbReference type="STRING" id="1643428.GCA_001442855_01324"/>
<dbReference type="GO" id="GO:0005886">
    <property type="term" value="C:plasma membrane"/>
    <property type="evidence" value="ECO:0007669"/>
    <property type="project" value="UniProtKB-SubCell"/>
</dbReference>
<evidence type="ECO:0000256" key="6">
    <source>
        <dbReference type="ARBA" id="ARBA00022719"/>
    </source>
</evidence>
<keyword evidence="8 11" id="KW-1133">Transmembrane helix</keyword>
<accession>A0A0S4N3Y4</accession>
<dbReference type="GO" id="GO:0030964">
    <property type="term" value="C:NADH dehydrogenase complex"/>
    <property type="evidence" value="ECO:0007669"/>
    <property type="project" value="TreeGrafter"/>
</dbReference>
<name>A0A0S4N3Y4_9BACT</name>
<feature type="transmembrane region" description="Helical" evidence="11">
    <location>
        <begin position="87"/>
        <end position="109"/>
    </location>
</feature>
<keyword evidence="4 11" id="KW-1003">Cell membrane</keyword>
<dbReference type="AlphaFoldDB" id="A0A0S4N3Y4"/>
<dbReference type="GO" id="GO:0048038">
    <property type="term" value="F:quinone binding"/>
    <property type="evidence" value="ECO:0007669"/>
    <property type="project" value="UniProtKB-KW"/>
</dbReference>
<protein>
    <recommendedName>
        <fullName evidence="11">NADH-quinone oxidoreductase subunit A</fullName>
        <ecNumber evidence="11">7.1.1.-</ecNumber>
    </recommendedName>
    <alternativeName>
        <fullName evidence="11">NADH dehydrogenase I subunit A</fullName>
    </alternativeName>
    <alternativeName>
        <fullName evidence="11">NDH-1 subunit A</fullName>
    </alternativeName>
    <alternativeName>
        <fullName evidence="11">NUO1</fullName>
    </alternativeName>
</protein>
<dbReference type="OrthoDB" id="9791970at2"/>
<evidence type="ECO:0000256" key="2">
    <source>
        <dbReference type="ARBA" id="ARBA00008472"/>
    </source>
</evidence>
<dbReference type="PANTHER" id="PTHR11058:SF22">
    <property type="entry name" value="NADH-QUINONE OXIDOREDUCTASE SUBUNIT A"/>
    <property type="match status" value="1"/>
</dbReference>
<dbReference type="EMBL" id="FAOO01000008">
    <property type="protein sequence ID" value="CUU05870.1"/>
    <property type="molecule type" value="Genomic_DNA"/>
</dbReference>
<feature type="transmembrane region" description="Helical" evidence="11">
    <location>
        <begin position="6"/>
        <end position="24"/>
    </location>
</feature>
<dbReference type="GO" id="GO:0050136">
    <property type="term" value="F:NADH dehydrogenase (quinone) (non-electrogenic) activity"/>
    <property type="evidence" value="ECO:0007669"/>
    <property type="project" value="UniProtKB-UniRule"/>
</dbReference>
<comment type="catalytic activity">
    <reaction evidence="11 12">
        <text>a quinone + NADH + 5 H(+)(in) = a quinol + NAD(+) + 4 H(+)(out)</text>
        <dbReference type="Rhea" id="RHEA:57888"/>
        <dbReference type="ChEBI" id="CHEBI:15378"/>
        <dbReference type="ChEBI" id="CHEBI:24646"/>
        <dbReference type="ChEBI" id="CHEBI:57540"/>
        <dbReference type="ChEBI" id="CHEBI:57945"/>
        <dbReference type="ChEBI" id="CHEBI:132124"/>
    </reaction>
</comment>
<evidence type="ECO:0000256" key="5">
    <source>
        <dbReference type="ARBA" id="ARBA00022692"/>
    </source>
</evidence>
<evidence type="ECO:0000256" key="7">
    <source>
        <dbReference type="ARBA" id="ARBA00022967"/>
    </source>
</evidence>
<keyword evidence="14" id="KW-1185">Reference proteome</keyword>
<keyword evidence="5 11" id="KW-0812">Transmembrane</keyword>
<comment type="subunit">
    <text evidence="11">NDH-1 is composed of 14 different subunits. Subunits NuoA, H, J, K, L, M, N constitute the membrane sector of the complex.</text>
</comment>
<reference evidence="14" key="1">
    <citation type="submission" date="2015-11" db="EMBL/GenBank/DDBJ databases">
        <authorList>
            <person name="Varghese N."/>
        </authorList>
    </citation>
    <scope>NUCLEOTIDE SEQUENCE [LARGE SCALE GENOMIC DNA]</scope>
</reference>
<comment type="subcellular location">
    <subcellularLocation>
        <location evidence="11 12">Cell membrane</location>
        <topology evidence="11 12">Multi-pass membrane protein</topology>
    </subcellularLocation>
    <subcellularLocation>
        <location evidence="1">Membrane</location>
        <topology evidence="1">Multi-pass membrane protein</topology>
    </subcellularLocation>
</comment>
<keyword evidence="7 11" id="KW-1278">Translocase</keyword>
<dbReference type="InterPro" id="IPR023043">
    <property type="entry name" value="NAD(P)H_OxRDtase_bac/plastid"/>
</dbReference>
<comment type="similarity">
    <text evidence="2 11 12">Belongs to the complex I subunit 3 family.</text>
</comment>
<comment type="function">
    <text evidence="11">NDH-1 shuttles electrons from NADH, via FMN and iron-sulfur (Fe-S) centers, to quinones in the respiratory chain. The immediate electron acceptor for the enzyme in this species is believed to be ubiquinone. Couples the redox reaction to proton translocation (for every two electrons transferred, four hydrogen ions are translocated across the cytoplasmic membrane), and thus conserves the redox energy in a proton gradient.</text>
</comment>
<dbReference type="EC" id="7.1.1.-" evidence="11"/>
<evidence type="ECO:0000313" key="14">
    <source>
        <dbReference type="Proteomes" id="UP000320623"/>
    </source>
</evidence>
<keyword evidence="10 11" id="KW-0472">Membrane</keyword>
<dbReference type="GO" id="GO:0008137">
    <property type="term" value="F:NADH dehydrogenase (ubiquinone) activity"/>
    <property type="evidence" value="ECO:0007669"/>
    <property type="project" value="InterPro"/>
</dbReference>
<dbReference type="Pfam" id="PF00507">
    <property type="entry name" value="Oxidored_q4"/>
    <property type="match status" value="1"/>
</dbReference>
<evidence type="ECO:0000256" key="9">
    <source>
        <dbReference type="ARBA" id="ARBA00023027"/>
    </source>
</evidence>
<keyword evidence="11" id="KW-0830">Ubiquinone</keyword>
<evidence type="ECO:0000256" key="11">
    <source>
        <dbReference type="HAMAP-Rule" id="MF_01394"/>
    </source>
</evidence>
<dbReference type="InterPro" id="IPR038430">
    <property type="entry name" value="NDAH_ubi_oxred_su3_sf"/>
</dbReference>
<organism evidence="13 14">
    <name type="scientific">Candidatus Thermokryptus mobilis</name>
    <dbReference type="NCBI Taxonomy" id="1643428"/>
    <lineage>
        <taxon>Bacteria</taxon>
        <taxon>Pseudomonadati</taxon>
        <taxon>Candidatus Kryptoniota</taxon>
        <taxon>Candidatus Thermokryptus</taxon>
    </lineage>
</organism>
<dbReference type="HAMAP" id="MF_01394">
    <property type="entry name" value="NDH1_NuoA"/>
    <property type="match status" value="1"/>
</dbReference>
<feature type="transmembrane region" description="Helical" evidence="11">
    <location>
        <begin position="60"/>
        <end position="81"/>
    </location>
</feature>
<dbReference type="PANTHER" id="PTHR11058">
    <property type="entry name" value="NADH-UBIQUINONE OXIDOREDUCTASE CHAIN 3"/>
    <property type="match status" value="1"/>
</dbReference>
<dbReference type="Proteomes" id="UP000320623">
    <property type="component" value="Unassembled WGS sequence"/>
</dbReference>
<dbReference type="Gene3D" id="1.20.58.1610">
    <property type="entry name" value="NADH:ubiquinone/plastoquinone oxidoreductase, chain 3"/>
    <property type="match status" value="1"/>
</dbReference>
<evidence type="ECO:0000256" key="8">
    <source>
        <dbReference type="ARBA" id="ARBA00022989"/>
    </source>
</evidence>
<keyword evidence="9 11" id="KW-0520">NAD</keyword>
<proteinExistence type="inferred from homology"/>
<evidence type="ECO:0000256" key="10">
    <source>
        <dbReference type="ARBA" id="ARBA00023136"/>
    </source>
</evidence>
<evidence type="ECO:0000256" key="3">
    <source>
        <dbReference type="ARBA" id="ARBA00022448"/>
    </source>
</evidence>
<keyword evidence="3 11" id="KW-0813">Transport</keyword>
<dbReference type="RefSeq" id="WP_140945094.1">
    <property type="nucleotide sequence ID" value="NZ_FAOO01000008.1"/>
</dbReference>
<sequence>MLSEYLPIFILMFFALVFSTLMVLSNRFLGPKRPTPEKLSTYESGMEPIRTARDRFSVKFYLIAMLFIIFDIEVVFLYPWAVTFDKLGVLGYVEMFLFIAVLLVGYIYIIKKGALRWE</sequence>
<evidence type="ECO:0000256" key="12">
    <source>
        <dbReference type="RuleBase" id="RU003639"/>
    </source>
</evidence>
<evidence type="ECO:0000256" key="1">
    <source>
        <dbReference type="ARBA" id="ARBA00004141"/>
    </source>
</evidence>
<evidence type="ECO:0000256" key="4">
    <source>
        <dbReference type="ARBA" id="ARBA00022475"/>
    </source>
</evidence>
<keyword evidence="6 11" id="KW-0874">Quinone</keyword>